<evidence type="ECO:0000313" key="2">
    <source>
        <dbReference type="Proteomes" id="UP000053144"/>
    </source>
</evidence>
<proteinExistence type="predicted"/>
<dbReference type="AlphaFoldDB" id="A0A0L9TUW2"/>
<name>A0A0L9TUW2_PHAAN</name>
<sequence>MVERPFNPTITLLAERSHCSVFTSTLIRFSSFSISSKRSSPSAHIHTDDHRNDKTDWLLDDEDGGCWALLLLKGNVRILPSSHWTRAVRLPACCWNVFSSKGGSCTSSLGCEQSSPCTCVFLASYFLMGQLFLDVGRCVEVMVVTPPSWTVASAGSASQREETLKCWMKGMSCSQELSFTCCFFMCAALPFHCSPVKMIVKYTVGM</sequence>
<gene>
    <name evidence="1" type="ORF">LR48_Vigan02g044100</name>
</gene>
<accession>A0A0L9TUW2</accession>
<dbReference type="Gramene" id="KOM34291">
    <property type="protein sequence ID" value="KOM34291"/>
    <property type="gene ID" value="LR48_Vigan02g044100"/>
</dbReference>
<organism evidence="1 2">
    <name type="scientific">Phaseolus angularis</name>
    <name type="common">Azuki bean</name>
    <name type="synonym">Vigna angularis</name>
    <dbReference type="NCBI Taxonomy" id="3914"/>
    <lineage>
        <taxon>Eukaryota</taxon>
        <taxon>Viridiplantae</taxon>
        <taxon>Streptophyta</taxon>
        <taxon>Embryophyta</taxon>
        <taxon>Tracheophyta</taxon>
        <taxon>Spermatophyta</taxon>
        <taxon>Magnoliopsida</taxon>
        <taxon>eudicotyledons</taxon>
        <taxon>Gunneridae</taxon>
        <taxon>Pentapetalae</taxon>
        <taxon>rosids</taxon>
        <taxon>fabids</taxon>
        <taxon>Fabales</taxon>
        <taxon>Fabaceae</taxon>
        <taxon>Papilionoideae</taxon>
        <taxon>50 kb inversion clade</taxon>
        <taxon>NPAAA clade</taxon>
        <taxon>indigoferoid/millettioid clade</taxon>
        <taxon>Phaseoleae</taxon>
        <taxon>Vigna</taxon>
    </lineage>
</organism>
<dbReference type="Proteomes" id="UP000053144">
    <property type="component" value="Chromosome 2"/>
</dbReference>
<reference evidence="2" key="1">
    <citation type="journal article" date="2015" name="Proc. Natl. Acad. Sci. U.S.A.">
        <title>Genome sequencing of adzuki bean (Vigna angularis) provides insight into high starch and low fat accumulation and domestication.</title>
        <authorList>
            <person name="Yang K."/>
            <person name="Tian Z."/>
            <person name="Chen C."/>
            <person name="Luo L."/>
            <person name="Zhao B."/>
            <person name="Wang Z."/>
            <person name="Yu L."/>
            <person name="Li Y."/>
            <person name="Sun Y."/>
            <person name="Li W."/>
            <person name="Chen Y."/>
            <person name="Li Y."/>
            <person name="Zhang Y."/>
            <person name="Ai D."/>
            <person name="Zhao J."/>
            <person name="Shang C."/>
            <person name="Ma Y."/>
            <person name="Wu B."/>
            <person name="Wang M."/>
            <person name="Gao L."/>
            <person name="Sun D."/>
            <person name="Zhang P."/>
            <person name="Guo F."/>
            <person name="Wang W."/>
            <person name="Li Y."/>
            <person name="Wang J."/>
            <person name="Varshney R.K."/>
            <person name="Wang J."/>
            <person name="Ling H.Q."/>
            <person name="Wan P."/>
        </authorList>
    </citation>
    <scope>NUCLEOTIDE SEQUENCE</scope>
    <source>
        <strain evidence="2">cv. Jingnong 6</strain>
    </source>
</reference>
<protein>
    <submittedName>
        <fullName evidence="1">Uncharacterized protein</fullName>
    </submittedName>
</protein>
<evidence type="ECO:0000313" key="1">
    <source>
        <dbReference type="EMBL" id="KOM34291.1"/>
    </source>
</evidence>
<dbReference type="EMBL" id="CM003372">
    <property type="protein sequence ID" value="KOM34291.1"/>
    <property type="molecule type" value="Genomic_DNA"/>
</dbReference>